<evidence type="ECO:0000313" key="2">
    <source>
        <dbReference type="WBParaSite" id="ES5_v2.g18748.t1"/>
    </source>
</evidence>
<reference evidence="2" key="1">
    <citation type="submission" date="2022-11" db="UniProtKB">
        <authorList>
            <consortium name="WormBaseParasite"/>
        </authorList>
    </citation>
    <scope>IDENTIFICATION</scope>
</reference>
<name>A0AC34FMY3_9BILA</name>
<evidence type="ECO:0000313" key="1">
    <source>
        <dbReference type="Proteomes" id="UP000887579"/>
    </source>
</evidence>
<dbReference type="Proteomes" id="UP000887579">
    <property type="component" value="Unplaced"/>
</dbReference>
<sequence>MPLPFFGNLLSLYFTDMETLFKKWKKEYGDMHTIWFGDNAVVTLHDAPTILETFLKDGETYAGRHHFKWEDIIRNGKNGIIFSEGPKWRENRRFALHVFRNFGLGKNLMQERVLVEVTSLITEVKEKILNGEKEISFQNVVDLAVGSIINSLTFGYRYGKEKEEEFEKVKKLAQFSIIQGGKPIYRIMDNDPEFYKTFPICESYYKYFTTEVAKLKEFFQSHIEEHRKVIDFESEEDPTDFVEAFLRHQYKQKAEGIMDSYFDDDQLYATVVDLWIAGQETSSSTLAWMCVYLIQFPQIQKTLHKELDEVIGSDRMITLDDKSSLNYVNAIVAETQRFCNLVPVNVFHRVTKDTQIHGFQIPTDTIITHQVSSVLMDERYFPEPEKFKPERFLDKNGKFFQPPELMPFGIGKRACLGEGLARLELYLFAANMANHFKFDYPSDTTDFGKRVIGGTVVPAPFLCRIKNRF</sequence>
<dbReference type="WBParaSite" id="ES5_v2.g18748.t1">
    <property type="protein sequence ID" value="ES5_v2.g18748.t1"/>
    <property type="gene ID" value="ES5_v2.g18748"/>
</dbReference>
<protein>
    <submittedName>
        <fullName evidence="2">Cytochrome P450</fullName>
    </submittedName>
</protein>
<organism evidence="1 2">
    <name type="scientific">Panagrolaimus sp. ES5</name>
    <dbReference type="NCBI Taxonomy" id="591445"/>
    <lineage>
        <taxon>Eukaryota</taxon>
        <taxon>Metazoa</taxon>
        <taxon>Ecdysozoa</taxon>
        <taxon>Nematoda</taxon>
        <taxon>Chromadorea</taxon>
        <taxon>Rhabditida</taxon>
        <taxon>Tylenchina</taxon>
        <taxon>Panagrolaimomorpha</taxon>
        <taxon>Panagrolaimoidea</taxon>
        <taxon>Panagrolaimidae</taxon>
        <taxon>Panagrolaimus</taxon>
    </lineage>
</organism>
<proteinExistence type="predicted"/>
<accession>A0AC34FMY3</accession>